<feature type="domain" description="DOD-type homing endonuclease" evidence="2">
    <location>
        <begin position="452"/>
        <end position="579"/>
    </location>
</feature>
<evidence type="ECO:0000259" key="2">
    <source>
        <dbReference type="PROSITE" id="PS50819"/>
    </source>
</evidence>
<dbReference type="InterPro" id="IPR027417">
    <property type="entry name" value="P-loop_NTPase"/>
</dbReference>
<dbReference type="InterPro" id="IPR001650">
    <property type="entry name" value="Helicase_C-like"/>
</dbReference>
<evidence type="ECO:0000313" key="3">
    <source>
        <dbReference type="EMBL" id="QHT07930.1"/>
    </source>
</evidence>
<feature type="compositionally biased region" description="Basic and acidic residues" evidence="1">
    <location>
        <begin position="1186"/>
        <end position="1202"/>
    </location>
</feature>
<dbReference type="SUPFAM" id="SSF52540">
    <property type="entry name" value="P-loop containing nucleoside triphosphate hydrolases"/>
    <property type="match status" value="2"/>
</dbReference>
<dbReference type="InterPro" id="IPR007868">
    <property type="entry name" value="Hom_end_hint"/>
</dbReference>
<protein>
    <recommendedName>
        <fullName evidence="2">DOD-type homing endonuclease domain-containing protein</fullName>
    </recommendedName>
</protein>
<dbReference type="Gene3D" id="3.40.50.300">
    <property type="entry name" value="P-loop containing nucleotide triphosphate hydrolases"/>
    <property type="match status" value="2"/>
</dbReference>
<reference evidence="3" key="1">
    <citation type="journal article" date="2020" name="Nature">
        <title>Giant virus diversity and host interactions through global metagenomics.</title>
        <authorList>
            <person name="Schulz F."/>
            <person name="Roux S."/>
            <person name="Paez-Espino D."/>
            <person name="Jungbluth S."/>
            <person name="Walsh D.A."/>
            <person name="Denef V.J."/>
            <person name="McMahon K.D."/>
            <person name="Konstantinidis K.T."/>
            <person name="Eloe-Fadrosh E.A."/>
            <person name="Kyrpides N.C."/>
            <person name="Woyke T."/>
        </authorList>
    </citation>
    <scope>NUCLEOTIDE SEQUENCE</scope>
    <source>
        <strain evidence="3">GVMAG-M-3300022752-39</strain>
    </source>
</reference>
<dbReference type="GO" id="GO:0030908">
    <property type="term" value="P:protein splicing"/>
    <property type="evidence" value="ECO:0007669"/>
    <property type="project" value="InterPro"/>
</dbReference>
<feature type="compositionally biased region" description="Basic and acidic residues" evidence="1">
    <location>
        <begin position="1134"/>
        <end position="1176"/>
    </location>
</feature>
<dbReference type="InterPro" id="IPR004042">
    <property type="entry name" value="Intein_endonuc_central"/>
</dbReference>
<feature type="compositionally biased region" description="Acidic residues" evidence="1">
    <location>
        <begin position="1203"/>
        <end position="1212"/>
    </location>
</feature>
<dbReference type="SUPFAM" id="SSF55608">
    <property type="entry name" value="Homing endonucleases"/>
    <property type="match status" value="1"/>
</dbReference>
<dbReference type="EMBL" id="MN739489">
    <property type="protein sequence ID" value="QHT07930.1"/>
    <property type="molecule type" value="Genomic_DNA"/>
</dbReference>
<dbReference type="PROSITE" id="PS50819">
    <property type="entry name" value="INTEIN_ENDONUCLEASE"/>
    <property type="match status" value="1"/>
</dbReference>
<dbReference type="InterPro" id="IPR007869">
    <property type="entry name" value="Homing_endonuc_PI-Sce"/>
</dbReference>
<dbReference type="InterPro" id="IPR027434">
    <property type="entry name" value="Homing_endonucl"/>
</dbReference>
<feature type="region of interest" description="Disordered" evidence="1">
    <location>
        <begin position="1130"/>
        <end position="1212"/>
    </location>
</feature>
<sequence>MSDDIKNDGRKNPLERITDTLRVKPIVTELDENRTIKIVIPKKEKKDKTGQKRKIEFADDRKLNADFDIEKLRTELATNKLGKVTVKDTVKLAERKVSPMTEKKEPEPETAVEIKTTKVKKTTKPKLTLVEEEEDETVYVHEKKPEKGIVLDTEERPTERKTQKPPKGERVLTEKEMELLDNAKMVERLPPPKQHVDIKVSSYYMNNREIFVNFINSLFQPYRDQIINDTTPITCESMNQKTTSEIALLTHQKLVRDYMNMYTPYRGLLVLHGLGSGKCQKKDTPIIMYNGEIKMVQDIKVGDLLMGDDSTPRRVFSLARGKDKMYEIIPIKGEKYTVNQEHIMCLKASGFPKITCNNNSRNTNYNIQWIENNSFCSKTFTFQHKNKNQEEMKKNAYDFFEEIKNNKNTSKNIIEISVKDYLELSNKSKGFLKAYRVPIEFPEKELPIDPYMIGYWLGDGSSAGSAFTSQDSSVLYYFNKNLNKYDLSLNHHNNYTYGITGNGKKNNNVFLNTLKELNMINNKHIPLLYKCNSRENRLKLLAGLIDSDGHLGKNGCFEFTQKNEILMDDVVYLARSLGFACYKKLKNTSWTSNGIKKNGNAWRIQITGTGIETIPTLIPRKRSSERKQIKDALVTGIKLKYVGEDEYYGFMLDGNSRYLFGDFTVTHNTATSIAVSEGMKSTKKIVIMTPASLRRNYIEEIKKYGDPIYKASQYWEWISTVDKPELVDALSSALNLSKEYIERKRGAWLVNVKQTQSNIDDLMPPELKSLNEQIDEMIQTKYKFINYNGLRRAKLKEMTNNFETNIFDDAVVVIDEAHNLISRIVNKLEKEKDIPFNNKGRKERVSQSLSLILYELLMSASNARIVLLSGTPIINYPNEVAILFNMLRGYIKTWEFPLDVKGGQKVTKESLQEIFKKEKILDYMDYSSNNKKLIVTRNPFGFENRENKDGSYRGVTNSKKEVVDKMTGKTIMVDRGAISDDEFKKNIIYLLGKNGIDVVGGGIVVHMYKALPDKFEDFINRFIEPETGTMKNVDLFKRRILGLTSYFKSASEQLLPKYEKAVDYHVIKIPMSDYQFNIYEEARQQERKLEKNSGKNKAAVMDKNGIYKESSSTYRIFSRLFCNFVVPRPPGRPFPERKTGQTKEDDKTKEAELRPQLEEIGEETRAEDKKEKKDDSLSQLYSDILTRGEKEKDKKKKTKEEKGGDDDDVDLDLNEEHGNWEGVVEGDDVIDNMADNANEKRNYEKRIEATLYYLKEHADEILSPRGLETYSPKYLHMLENIQDEEHQGLHLVYSQFRTLEGIGIFKLVLEQNGFAQFKIKKNASGIWELDIPEDDRGKPTFALYTGTESAEEKEVIRNIYNSNWGDFEVSAPRMYEELKSIANNNNTGEIIKVFMITASGSEGINLRNTRYVHIMEPYWHPARLDQVIGRARRICSHKDLPEALQTVEVFVYLMTFTKSQIDSDLSIELKNKDLSKKQYKIVESGKEGKEGKEKMAYIPLTSDEALFEISTIKEEVTNQLLTAVKESSIDCAIYSKRGSKENLHCIQFGQTNPNMFSYNPSISLDQTDTVASINKKTIEWKGKEVTISGKKYIYRKMNDRLGNLYDYDSYLQALEKPGFEPVMVGTVETNSKGQQVVKKV</sequence>
<dbReference type="GO" id="GO:0003677">
    <property type="term" value="F:DNA binding"/>
    <property type="evidence" value="ECO:0007669"/>
    <property type="project" value="InterPro"/>
</dbReference>
<organism evidence="3">
    <name type="scientific">viral metagenome</name>
    <dbReference type="NCBI Taxonomy" id="1070528"/>
    <lineage>
        <taxon>unclassified sequences</taxon>
        <taxon>metagenomes</taxon>
        <taxon>organismal metagenomes</taxon>
    </lineage>
</organism>
<dbReference type="Pfam" id="PF05204">
    <property type="entry name" value="Hom_end"/>
    <property type="match status" value="1"/>
</dbReference>
<dbReference type="Gene3D" id="2.170.16.10">
    <property type="entry name" value="Hedgehog/Intein (Hint) domain"/>
    <property type="match status" value="1"/>
</dbReference>
<evidence type="ECO:0000256" key="1">
    <source>
        <dbReference type="SAM" id="MobiDB-lite"/>
    </source>
</evidence>
<dbReference type="Pfam" id="PF00271">
    <property type="entry name" value="Helicase_C"/>
    <property type="match status" value="1"/>
</dbReference>
<dbReference type="Pfam" id="PF05203">
    <property type="entry name" value="Hom_end_hint"/>
    <property type="match status" value="1"/>
</dbReference>
<dbReference type="InterPro" id="IPR036844">
    <property type="entry name" value="Hint_dom_sf"/>
</dbReference>
<dbReference type="Gene3D" id="3.10.28.10">
    <property type="entry name" value="Homing endonucleases"/>
    <property type="match status" value="1"/>
</dbReference>
<dbReference type="GO" id="GO:0004519">
    <property type="term" value="F:endonuclease activity"/>
    <property type="evidence" value="ECO:0007669"/>
    <property type="project" value="InterPro"/>
</dbReference>
<proteinExistence type="predicted"/>
<name>A0A6C0CVH3_9ZZZZ</name>
<dbReference type="SUPFAM" id="SSF51294">
    <property type="entry name" value="Hedgehog/intein (Hint) domain"/>
    <property type="match status" value="1"/>
</dbReference>
<accession>A0A6C0CVH3</accession>